<comment type="caution">
    <text evidence="1">The sequence shown here is derived from an EMBL/GenBank/DDBJ whole genome shotgun (WGS) entry which is preliminary data.</text>
</comment>
<dbReference type="AlphaFoldDB" id="A0A2P2FM90"/>
<protein>
    <submittedName>
        <fullName evidence="1">Sporulation protein</fullName>
    </submittedName>
</protein>
<sequence>MFQKVLATFGSGGAKIDARLLDRTVSPGRPLRGEVLLLGGEVDQEINGLSVKLLARVTLPDERRPGVEDLEFGTQQLAGNERIGPGQQVRIPFEVALPWETPISSVFGKPLTGMAVGLQTSLDIANSVTDPVDVDGAAIEPLPAQKRLLDAFSRIGFVFREAVLERGRINGAVQQLPFFQEIRFTPSPRFAPVFTSVAVTFLSSPSETQVVLEVTKRVRVSKSGGFGGRGQEFLGLFKVDHAALDRLQWEPQLEGWLHEVAKARGIFD</sequence>
<name>A0A2P2FM90_AMYLU</name>
<dbReference type="Proteomes" id="UP000256220">
    <property type="component" value="Unassembled WGS sequence"/>
</dbReference>
<dbReference type="Pfam" id="PF07070">
    <property type="entry name" value="Spo0M"/>
    <property type="match status" value="1"/>
</dbReference>
<dbReference type="EMBL" id="JFBM01000029">
    <property type="protein sequence ID" value="KFU77848.1"/>
    <property type="molecule type" value="Genomic_DNA"/>
</dbReference>
<dbReference type="RefSeq" id="WP_034317057.1">
    <property type="nucleotide sequence ID" value="NZ_JFBM01000029.1"/>
</dbReference>
<reference evidence="1 2" key="1">
    <citation type="journal article" date="2014" name="Genome Announc.">
        <title>Draft Genome Sequence of Amycolatopsis lurida NRRL 2430, Producer of the Glycopeptide Family Antibiotic Ristocetin.</title>
        <authorList>
            <person name="Kwun M.J."/>
            <person name="Hong H.J."/>
        </authorList>
    </citation>
    <scope>NUCLEOTIDE SEQUENCE [LARGE SCALE GENOMIC DNA]</scope>
    <source>
        <strain evidence="1 2">NRRL 2430</strain>
    </source>
</reference>
<evidence type="ECO:0000313" key="2">
    <source>
        <dbReference type="Proteomes" id="UP000256220"/>
    </source>
</evidence>
<gene>
    <name evidence="1" type="ORF">BB31_28470</name>
</gene>
<dbReference type="InterPro" id="IPR009776">
    <property type="entry name" value="Spore_0_M"/>
</dbReference>
<accession>A0A2P2FM90</accession>
<organism evidence="1 2">
    <name type="scientific">Amycolatopsis lurida NRRL 2430</name>
    <dbReference type="NCBI Taxonomy" id="1460371"/>
    <lineage>
        <taxon>Bacteria</taxon>
        <taxon>Bacillati</taxon>
        <taxon>Actinomycetota</taxon>
        <taxon>Actinomycetes</taxon>
        <taxon>Pseudonocardiales</taxon>
        <taxon>Pseudonocardiaceae</taxon>
        <taxon>Amycolatopsis</taxon>
    </lineage>
</organism>
<dbReference type="PANTHER" id="PTHR40053">
    <property type="entry name" value="SPORULATION-CONTROL PROTEIN SPO0M"/>
    <property type="match status" value="1"/>
</dbReference>
<keyword evidence="2" id="KW-1185">Reference proteome</keyword>
<evidence type="ECO:0000313" key="1">
    <source>
        <dbReference type="EMBL" id="KFU77848.1"/>
    </source>
</evidence>
<proteinExistence type="predicted"/>
<dbReference type="PANTHER" id="PTHR40053:SF1">
    <property type="entry name" value="SPORULATION-CONTROL PROTEIN SPO0M"/>
    <property type="match status" value="1"/>
</dbReference>